<dbReference type="InterPro" id="IPR019476">
    <property type="entry name" value="T4SS_TraD_DNA-bd"/>
</dbReference>
<reference evidence="4" key="1">
    <citation type="submission" date="2017-09" db="EMBL/GenBank/DDBJ databases">
        <title>Depth-based differentiation of microbial function through sediment-hosted aquifers and enrichment of novel symbionts in the deep terrestrial subsurface.</title>
        <authorList>
            <person name="Probst A.J."/>
            <person name="Ladd B."/>
            <person name="Jarett J.K."/>
            <person name="Geller-Mcgrath D.E."/>
            <person name="Sieber C.M.K."/>
            <person name="Emerson J.B."/>
            <person name="Anantharaman K."/>
            <person name="Thomas B.C."/>
            <person name="Malmstrom R."/>
            <person name="Stieglmeier M."/>
            <person name="Klingl A."/>
            <person name="Woyke T."/>
            <person name="Ryan C.M."/>
            <person name="Banfield J.F."/>
        </authorList>
    </citation>
    <scope>NUCLEOTIDE SEQUENCE [LARGE SCALE GENOMIC DNA]</scope>
</reference>
<evidence type="ECO:0000256" key="1">
    <source>
        <dbReference type="SAM" id="MobiDB-lite"/>
    </source>
</evidence>
<dbReference type="InterPro" id="IPR051162">
    <property type="entry name" value="T4SS_component"/>
</dbReference>
<dbReference type="InterPro" id="IPR027417">
    <property type="entry name" value="P-loop_NTPase"/>
</dbReference>
<protein>
    <recommendedName>
        <fullName evidence="2">Type IV secretion system coupling protein TraD DNA-binding domain-containing protein</fullName>
    </recommendedName>
</protein>
<feature type="compositionally biased region" description="Basic residues" evidence="1">
    <location>
        <begin position="634"/>
        <end position="644"/>
    </location>
</feature>
<feature type="domain" description="Type IV secretion system coupling protein TraD DNA-binding" evidence="2">
    <location>
        <begin position="27"/>
        <end position="325"/>
    </location>
</feature>
<feature type="compositionally biased region" description="Polar residues" evidence="1">
    <location>
        <begin position="618"/>
        <end position="630"/>
    </location>
</feature>
<organism evidence="3 4">
    <name type="scientific">Candidatus Uhrbacteria bacterium CG_4_9_14_3_um_filter_50_9</name>
    <dbReference type="NCBI Taxonomy" id="1975035"/>
    <lineage>
        <taxon>Bacteria</taxon>
        <taxon>Candidatus Uhriibacteriota</taxon>
    </lineage>
</organism>
<feature type="compositionally biased region" description="Basic and acidic residues" evidence="1">
    <location>
        <begin position="536"/>
        <end position="578"/>
    </location>
</feature>
<dbReference type="Gene3D" id="3.40.50.300">
    <property type="entry name" value="P-loop containing nucleotide triphosphate hydrolases"/>
    <property type="match status" value="2"/>
</dbReference>
<dbReference type="SUPFAM" id="SSF52540">
    <property type="entry name" value="P-loop containing nucleoside triphosphate hydrolases"/>
    <property type="match status" value="1"/>
</dbReference>
<gene>
    <name evidence="3" type="ORF">CO174_00060</name>
</gene>
<proteinExistence type="predicted"/>
<evidence type="ECO:0000313" key="4">
    <source>
        <dbReference type="Proteomes" id="UP000229385"/>
    </source>
</evidence>
<dbReference type="EMBL" id="PFWU01000001">
    <property type="protein sequence ID" value="PJA46395.1"/>
    <property type="molecule type" value="Genomic_DNA"/>
</dbReference>
<feature type="region of interest" description="Disordered" evidence="1">
    <location>
        <begin position="492"/>
        <end position="717"/>
    </location>
</feature>
<dbReference type="PANTHER" id="PTHR30121">
    <property type="entry name" value="UNCHARACTERIZED PROTEIN YJGR-RELATED"/>
    <property type="match status" value="1"/>
</dbReference>
<sequence>MSYNHDHENEVSYFAKTNFRNAMTKFGIKTDDRRRHVYVIGKTGMGKTTLMENFILSDIYAGHGCCYVDPHGDTAEKLINYIPSWRLNDVVYFNPADLDFPVGFNILEAVSERHKHLVASGMMGVFAKIWEGMWSARMEYILNNTILALLDNPGQTLLGINRMMSDAEFRKRMVGNVKDPVVKQFWVKEFASWTEKYATEATAAIQNKIGQFLSAAVIRNVVAQVKSTIDVRGIMDSEKIFIINLSKGRIGEDNSRLLGGLLITKIQLAAMERVDMAEETRKDFYLYVDEFQNFAVESFAGILSEARKYRLCLTMAHQYIAQLTEPVRDAVFGNVGTIISFRVGSPDAIFMEQEFAPRFLPEDIINLPKFNIYLKLLIDGVTSQPFSAATLPPIAQVTGSEEKVIKISRERYAQPRAVIEEKILEWSGMGDMDTEEMYKEAEVKKQAAKQGGKPRHEYNCSRCEAQVILPVELDRSRPIYCDDCIKIVREERKSGKKSSGKPPVKKVETKSLPPKPSEGESVEQLPDEPSISLSALKKEDPKKGEVKEKEPEKEPEKEKPNAVEEPVRISEPKVENKILPKAPSPIEVKSKPVEQKKIERRDVRSVDQKEKREFQKQEVPSSNLNTSDGQDPSKRKRKRRKKKREGAQQTPRDRQEAPRSEERKDPRPVIRPPRKEESAQKPMTSQKQEPIPAQSPPPVQEAPTTGTLKKGQSIKFD</sequence>
<accession>A0A2M7XEW5</accession>
<evidence type="ECO:0000313" key="3">
    <source>
        <dbReference type="EMBL" id="PJA46395.1"/>
    </source>
</evidence>
<feature type="compositionally biased region" description="Basic and acidic residues" evidence="1">
    <location>
        <begin position="651"/>
        <end position="679"/>
    </location>
</feature>
<name>A0A2M7XEW5_9BACT</name>
<evidence type="ECO:0000259" key="2">
    <source>
        <dbReference type="Pfam" id="PF10412"/>
    </source>
</evidence>
<dbReference type="CDD" id="cd01127">
    <property type="entry name" value="TrwB_TraG_TraD_VirD4"/>
    <property type="match status" value="1"/>
</dbReference>
<feature type="compositionally biased region" description="Basic and acidic residues" evidence="1">
    <location>
        <begin position="588"/>
        <end position="616"/>
    </location>
</feature>
<dbReference type="Proteomes" id="UP000229385">
    <property type="component" value="Unassembled WGS sequence"/>
</dbReference>
<dbReference type="AlphaFoldDB" id="A0A2M7XEW5"/>
<dbReference type="PANTHER" id="PTHR30121:SF11">
    <property type="entry name" value="AAA+ ATPASE DOMAIN-CONTAINING PROTEIN"/>
    <property type="match status" value="1"/>
</dbReference>
<dbReference type="Pfam" id="PF10412">
    <property type="entry name" value="TrwB_AAD_bind"/>
    <property type="match status" value="1"/>
</dbReference>
<comment type="caution">
    <text evidence="3">The sequence shown here is derived from an EMBL/GenBank/DDBJ whole genome shotgun (WGS) entry which is preliminary data.</text>
</comment>